<dbReference type="EMBL" id="AM920437">
    <property type="protein sequence ID" value="CAP99519.1"/>
    <property type="molecule type" value="Genomic_DNA"/>
</dbReference>
<accession>B6HU69</accession>
<sequence length="104" mass="11987">MWRGWQSQLGDYPGRFLLKDHPKISWRAWAIGIKREVRFVLDNPVFSAFCQGRCDVFCELGCVARGLVASRLLSRSGRWKVRMMFGLDIGAIFGHLVEWMVCHG</sequence>
<dbReference type="HOGENOM" id="CLU_2250968_0_0_1"/>
<dbReference type="AlphaFoldDB" id="B6HU69"/>
<protein>
    <submittedName>
        <fullName evidence="1">Uncharacterized protein</fullName>
    </submittedName>
</protein>
<evidence type="ECO:0000313" key="2">
    <source>
        <dbReference type="Proteomes" id="UP000000724"/>
    </source>
</evidence>
<name>B6HU69_PENRW</name>
<gene>
    <name evidence="1" type="ORF">Pc22g22310</name>
    <name evidence="1" type="ORF">PCH_Pc22g22310</name>
</gene>
<keyword evidence="2" id="KW-1185">Reference proteome</keyword>
<reference evidence="1 2" key="1">
    <citation type="journal article" date="2008" name="Nat. Biotechnol.">
        <title>Genome sequencing and analysis of the filamentous fungus Penicillium chrysogenum.</title>
        <authorList>
            <person name="van den Berg M.A."/>
            <person name="Albang R."/>
            <person name="Albermann K."/>
            <person name="Badger J.H."/>
            <person name="Daran J.-M."/>
            <person name="Driessen A.J.M."/>
            <person name="Garcia-Estrada C."/>
            <person name="Fedorova N.D."/>
            <person name="Harris D.M."/>
            <person name="Heijne W.H.M."/>
            <person name="Joardar V.S."/>
            <person name="Kiel J.A.K.W."/>
            <person name="Kovalchuk A."/>
            <person name="Martin J.F."/>
            <person name="Nierman W.C."/>
            <person name="Nijland J.G."/>
            <person name="Pronk J.T."/>
            <person name="Roubos J.A."/>
            <person name="van der Klei I.J."/>
            <person name="van Peij N.N.M.E."/>
            <person name="Veenhuis M."/>
            <person name="von Doehren H."/>
            <person name="Wagner C."/>
            <person name="Wortman J.R."/>
            <person name="Bovenberg R.A.L."/>
        </authorList>
    </citation>
    <scope>NUCLEOTIDE SEQUENCE [LARGE SCALE GENOMIC DNA]</scope>
    <source>
        <strain evidence="2">ATCC 28089 / DSM 1075 / NRRL 1951 / Wisconsin 54-1255</strain>
    </source>
</reference>
<evidence type="ECO:0000313" key="1">
    <source>
        <dbReference type="EMBL" id="CAP99519.1"/>
    </source>
</evidence>
<proteinExistence type="predicted"/>
<dbReference type="Proteomes" id="UP000000724">
    <property type="component" value="Contig Pc00c22"/>
</dbReference>
<organism evidence="1 2">
    <name type="scientific">Penicillium rubens (strain ATCC 28089 / DSM 1075 / NRRL 1951 / Wisconsin 54-1255)</name>
    <name type="common">Penicillium chrysogenum</name>
    <dbReference type="NCBI Taxonomy" id="500485"/>
    <lineage>
        <taxon>Eukaryota</taxon>
        <taxon>Fungi</taxon>
        <taxon>Dikarya</taxon>
        <taxon>Ascomycota</taxon>
        <taxon>Pezizomycotina</taxon>
        <taxon>Eurotiomycetes</taxon>
        <taxon>Eurotiomycetidae</taxon>
        <taxon>Eurotiales</taxon>
        <taxon>Aspergillaceae</taxon>
        <taxon>Penicillium</taxon>
        <taxon>Penicillium chrysogenum species complex</taxon>
    </lineage>
</organism>
<dbReference type="VEuPathDB" id="FungiDB:PCH_Pc22g22310"/>